<accession>A0A0A9CZP6</accession>
<reference evidence="1" key="1">
    <citation type="submission" date="2014-09" db="EMBL/GenBank/DDBJ databases">
        <authorList>
            <person name="Magalhaes I.L.F."/>
            <person name="Oliveira U."/>
            <person name="Santos F.R."/>
            <person name="Vidigal T.H.D.A."/>
            <person name="Brescovit A.D."/>
            <person name="Santos A.J."/>
        </authorList>
    </citation>
    <scope>NUCLEOTIDE SEQUENCE</scope>
    <source>
        <tissue evidence="1">Shoot tissue taken approximately 20 cm above the soil surface</tissue>
    </source>
</reference>
<dbReference type="AlphaFoldDB" id="A0A0A9CZP6"/>
<name>A0A0A9CZP6_ARUDO</name>
<dbReference type="EMBL" id="GBRH01216839">
    <property type="protein sequence ID" value="JAD81056.1"/>
    <property type="molecule type" value="Transcribed_RNA"/>
</dbReference>
<reference evidence="1" key="2">
    <citation type="journal article" date="2015" name="Data Brief">
        <title>Shoot transcriptome of the giant reed, Arundo donax.</title>
        <authorList>
            <person name="Barrero R.A."/>
            <person name="Guerrero F.D."/>
            <person name="Moolhuijzen P."/>
            <person name="Goolsby J.A."/>
            <person name="Tidwell J."/>
            <person name="Bellgard S.E."/>
            <person name="Bellgard M.I."/>
        </authorList>
    </citation>
    <scope>NUCLEOTIDE SEQUENCE</scope>
    <source>
        <tissue evidence="1">Shoot tissue taken approximately 20 cm above the soil surface</tissue>
    </source>
</reference>
<evidence type="ECO:0000313" key="1">
    <source>
        <dbReference type="EMBL" id="JAD81056.1"/>
    </source>
</evidence>
<sequence length="52" mass="5962">MLDRSLLYKGCILAWRYTSGKLNSVQNGSTWTLGNAPTLSIYFTEPWMILLH</sequence>
<proteinExistence type="predicted"/>
<protein>
    <submittedName>
        <fullName evidence="1">Uncharacterized protein</fullName>
    </submittedName>
</protein>
<organism evidence="1">
    <name type="scientific">Arundo donax</name>
    <name type="common">Giant reed</name>
    <name type="synonym">Donax arundinaceus</name>
    <dbReference type="NCBI Taxonomy" id="35708"/>
    <lineage>
        <taxon>Eukaryota</taxon>
        <taxon>Viridiplantae</taxon>
        <taxon>Streptophyta</taxon>
        <taxon>Embryophyta</taxon>
        <taxon>Tracheophyta</taxon>
        <taxon>Spermatophyta</taxon>
        <taxon>Magnoliopsida</taxon>
        <taxon>Liliopsida</taxon>
        <taxon>Poales</taxon>
        <taxon>Poaceae</taxon>
        <taxon>PACMAD clade</taxon>
        <taxon>Arundinoideae</taxon>
        <taxon>Arundineae</taxon>
        <taxon>Arundo</taxon>
    </lineage>
</organism>